<dbReference type="SUPFAM" id="SSF46689">
    <property type="entry name" value="Homeodomain-like"/>
    <property type="match status" value="1"/>
</dbReference>
<keyword evidence="7" id="KW-1185">Reference proteome</keyword>
<reference evidence="6" key="1">
    <citation type="submission" date="2025-08" db="UniProtKB">
        <authorList>
            <consortium name="Ensembl"/>
        </authorList>
    </citation>
    <scope>IDENTIFICATION</scope>
</reference>
<dbReference type="PANTHER" id="PTHR24329">
    <property type="entry name" value="HOMEOBOX PROTEIN ARISTALESS"/>
    <property type="match status" value="1"/>
</dbReference>
<protein>
    <submittedName>
        <fullName evidence="6">Rhox homeobox family member 1</fullName>
    </submittedName>
</protein>
<feature type="DNA-binding region" description="Homeobox" evidence="2">
    <location>
        <begin position="139"/>
        <end position="198"/>
    </location>
</feature>
<dbReference type="PROSITE" id="PS50071">
    <property type="entry name" value="HOMEOBOX_2"/>
    <property type="match status" value="1"/>
</dbReference>
<feature type="region of interest" description="Disordered" evidence="4">
    <location>
        <begin position="106"/>
        <end position="136"/>
    </location>
</feature>
<evidence type="ECO:0000256" key="3">
    <source>
        <dbReference type="RuleBase" id="RU000682"/>
    </source>
</evidence>
<feature type="compositionally biased region" description="Polar residues" evidence="4">
    <location>
        <begin position="202"/>
        <end position="211"/>
    </location>
</feature>
<dbReference type="GO" id="GO:0005634">
    <property type="term" value="C:nucleus"/>
    <property type="evidence" value="ECO:0007669"/>
    <property type="project" value="UniProtKB-SubCell"/>
</dbReference>
<keyword evidence="2 3" id="KW-0539">Nucleus</keyword>
<evidence type="ECO:0000313" key="6">
    <source>
        <dbReference type="Ensembl" id="ENSPTEP00000025349.1"/>
    </source>
</evidence>
<accession>A0A8C9LSE6</accession>
<name>A0A8C9LSE6_9PRIM</name>
<feature type="compositionally biased region" description="Basic and acidic residues" evidence="4">
    <location>
        <begin position="186"/>
        <end position="200"/>
    </location>
</feature>
<feature type="domain" description="Homeobox" evidence="5">
    <location>
        <begin position="137"/>
        <end position="197"/>
    </location>
</feature>
<dbReference type="InterPro" id="IPR009057">
    <property type="entry name" value="Homeodomain-like_sf"/>
</dbReference>
<proteinExistence type="predicted"/>
<sequence length="211" mass="23764">MLRSARAFPCSESPGRPELSLSLQTPRGLCKGRSTPAMARSLVHDEKFYCLNVYQVKISPTPELGAASRVEGHVGQEAPGLMGNMNPEGGVNHENCMNRYDGMIHEGGGGNQGPRQLQQPLEEPAQAAMEDPQPENMQPRIRRRKFRLWQVQELESVFQRTQYPDVPTRRELAENLGVTEDKVRFSEKNTSHKMQIREETECSQVSPNYTA</sequence>
<dbReference type="SMART" id="SM00389">
    <property type="entry name" value="HOX"/>
    <property type="match status" value="1"/>
</dbReference>
<dbReference type="InterPro" id="IPR050649">
    <property type="entry name" value="Paired_Homeobox_TFs"/>
</dbReference>
<dbReference type="Proteomes" id="UP000694416">
    <property type="component" value="Unplaced"/>
</dbReference>
<dbReference type="GO" id="GO:0000977">
    <property type="term" value="F:RNA polymerase II transcription regulatory region sequence-specific DNA binding"/>
    <property type="evidence" value="ECO:0007669"/>
    <property type="project" value="TreeGrafter"/>
</dbReference>
<feature type="region of interest" description="Disordered" evidence="4">
    <location>
        <begin position="186"/>
        <end position="211"/>
    </location>
</feature>
<dbReference type="InterPro" id="IPR001356">
    <property type="entry name" value="HD"/>
</dbReference>
<dbReference type="Ensembl" id="ENSPTET00000035900.1">
    <property type="protein sequence ID" value="ENSPTEP00000025349.1"/>
    <property type="gene ID" value="ENSPTEG00000025667.1"/>
</dbReference>
<comment type="subcellular location">
    <subcellularLocation>
        <location evidence="1 2 3">Nucleus</location>
    </subcellularLocation>
</comment>
<keyword evidence="2 3" id="KW-0371">Homeobox</keyword>
<dbReference type="PANTHER" id="PTHR24329:SF549">
    <property type="entry name" value="RHOX HOMEOBOX FAMILY MEMBER 1"/>
    <property type="match status" value="1"/>
</dbReference>
<evidence type="ECO:0000313" key="7">
    <source>
        <dbReference type="Proteomes" id="UP000694416"/>
    </source>
</evidence>
<dbReference type="CDD" id="cd00086">
    <property type="entry name" value="homeodomain"/>
    <property type="match status" value="1"/>
</dbReference>
<evidence type="ECO:0000256" key="1">
    <source>
        <dbReference type="ARBA" id="ARBA00004123"/>
    </source>
</evidence>
<dbReference type="Pfam" id="PF00046">
    <property type="entry name" value="Homeodomain"/>
    <property type="match status" value="1"/>
</dbReference>
<reference evidence="6" key="2">
    <citation type="submission" date="2025-09" db="UniProtKB">
        <authorList>
            <consortium name="Ensembl"/>
        </authorList>
    </citation>
    <scope>IDENTIFICATION</scope>
</reference>
<feature type="region of interest" description="Disordered" evidence="4">
    <location>
        <begin position="1"/>
        <end position="20"/>
    </location>
</feature>
<dbReference type="AlphaFoldDB" id="A0A8C9LSE6"/>
<evidence type="ECO:0000256" key="4">
    <source>
        <dbReference type="SAM" id="MobiDB-lite"/>
    </source>
</evidence>
<dbReference type="Gene3D" id="1.10.10.60">
    <property type="entry name" value="Homeodomain-like"/>
    <property type="match status" value="1"/>
</dbReference>
<evidence type="ECO:0000256" key="2">
    <source>
        <dbReference type="PROSITE-ProRule" id="PRU00108"/>
    </source>
</evidence>
<organism evidence="6 7">
    <name type="scientific">Piliocolobus tephrosceles</name>
    <name type="common">Ugandan red Colobus</name>
    <dbReference type="NCBI Taxonomy" id="591936"/>
    <lineage>
        <taxon>Eukaryota</taxon>
        <taxon>Metazoa</taxon>
        <taxon>Chordata</taxon>
        <taxon>Craniata</taxon>
        <taxon>Vertebrata</taxon>
        <taxon>Euteleostomi</taxon>
        <taxon>Mammalia</taxon>
        <taxon>Eutheria</taxon>
        <taxon>Euarchontoglires</taxon>
        <taxon>Primates</taxon>
        <taxon>Haplorrhini</taxon>
        <taxon>Catarrhini</taxon>
        <taxon>Cercopithecidae</taxon>
        <taxon>Colobinae</taxon>
        <taxon>Piliocolobus</taxon>
    </lineage>
</organism>
<evidence type="ECO:0000259" key="5">
    <source>
        <dbReference type="PROSITE" id="PS50071"/>
    </source>
</evidence>
<keyword evidence="2 3" id="KW-0238">DNA-binding</keyword>
<dbReference type="GO" id="GO:0000981">
    <property type="term" value="F:DNA-binding transcription factor activity, RNA polymerase II-specific"/>
    <property type="evidence" value="ECO:0007669"/>
    <property type="project" value="TreeGrafter"/>
</dbReference>